<evidence type="ECO:0000313" key="2">
    <source>
        <dbReference type="Proteomes" id="UP001604277"/>
    </source>
</evidence>
<dbReference type="PANTHER" id="PTHR24128:SF112">
    <property type="entry name" value="OS06G0292400 PROTEIN"/>
    <property type="match status" value="1"/>
</dbReference>
<dbReference type="Proteomes" id="UP001604277">
    <property type="component" value="Unassembled WGS sequence"/>
</dbReference>
<proteinExistence type="predicted"/>
<gene>
    <name evidence="1" type="ORF">Fot_14311</name>
</gene>
<name>A0ABD1W8B4_9LAMI</name>
<keyword evidence="2" id="KW-1185">Reference proteome</keyword>
<dbReference type="EMBL" id="JBFOLJ010000004">
    <property type="protein sequence ID" value="KAL2545078.1"/>
    <property type="molecule type" value="Genomic_DNA"/>
</dbReference>
<dbReference type="AlphaFoldDB" id="A0ABD1W8B4"/>
<protein>
    <submittedName>
        <fullName evidence="1">Ankyrin repeat region domain-containing protein</fullName>
    </submittedName>
</protein>
<evidence type="ECO:0000313" key="1">
    <source>
        <dbReference type="EMBL" id="KAL2545078.1"/>
    </source>
</evidence>
<reference evidence="2" key="1">
    <citation type="submission" date="2024-07" db="EMBL/GenBank/DDBJ databases">
        <title>Two chromosome-level genome assemblies of Korean endemic species Abeliophyllum distichum and Forsythia ovata (Oleaceae).</title>
        <authorList>
            <person name="Jang H."/>
        </authorList>
    </citation>
    <scope>NUCLEOTIDE SEQUENCE [LARGE SCALE GENOMIC DNA]</scope>
</reference>
<sequence length="135" mass="15439">MSGGRIKFPKQIKQRHLNNEMTLGRLPPLDWTDEINLNMKYVFEAAAAGNMNYLRKLLQEDPLILDRVVVNCLHETTMHIAALFGHTDFVREILRRRPEFARELNLHLLSLLHLASAKGYAEVAMGLIYVNAQSA</sequence>
<dbReference type="SUPFAM" id="SSF48403">
    <property type="entry name" value="Ankyrin repeat"/>
    <property type="match status" value="1"/>
</dbReference>
<dbReference type="PANTHER" id="PTHR24128">
    <property type="entry name" value="HOMEOBOX PROTEIN WARIAI"/>
    <property type="match status" value="1"/>
</dbReference>
<organism evidence="1 2">
    <name type="scientific">Forsythia ovata</name>
    <dbReference type="NCBI Taxonomy" id="205694"/>
    <lineage>
        <taxon>Eukaryota</taxon>
        <taxon>Viridiplantae</taxon>
        <taxon>Streptophyta</taxon>
        <taxon>Embryophyta</taxon>
        <taxon>Tracheophyta</taxon>
        <taxon>Spermatophyta</taxon>
        <taxon>Magnoliopsida</taxon>
        <taxon>eudicotyledons</taxon>
        <taxon>Gunneridae</taxon>
        <taxon>Pentapetalae</taxon>
        <taxon>asterids</taxon>
        <taxon>lamiids</taxon>
        <taxon>Lamiales</taxon>
        <taxon>Oleaceae</taxon>
        <taxon>Forsythieae</taxon>
        <taxon>Forsythia</taxon>
    </lineage>
</organism>
<dbReference type="Gene3D" id="1.25.40.20">
    <property type="entry name" value="Ankyrin repeat-containing domain"/>
    <property type="match status" value="1"/>
</dbReference>
<comment type="caution">
    <text evidence="1">The sequence shown here is derived from an EMBL/GenBank/DDBJ whole genome shotgun (WGS) entry which is preliminary data.</text>
</comment>
<accession>A0ABD1W8B4</accession>
<dbReference type="InterPro" id="IPR036770">
    <property type="entry name" value="Ankyrin_rpt-contain_sf"/>
</dbReference>